<dbReference type="EMBL" id="CAJOBP010100984">
    <property type="protein sequence ID" value="CAF4976083.1"/>
    <property type="molecule type" value="Genomic_DNA"/>
</dbReference>
<protein>
    <submittedName>
        <fullName evidence="2">Uncharacterized protein</fullName>
    </submittedName>
</protein>
<proteinExistence type="predicted"/>
<evidence type="ECO:0000313" key="3">
    <source>
        <dbReference type="Proteomes" id="UP000663873"/>
    </source>
</evidence>
<organism evidence="2 3">
    <name type="scientific">Rotaria socialis</name>
    <dbReference type="NCBI Taxonomy" id="392032"/>
    <lineage>
        <taxon>Eukaryota</taxon>
        <taxon>Metazoa</taxon>
        <taxon>Spiralia</taxon>
        <taxon>Gnathifera</taxon>
        <taxon>Rotifera</taxon>
        <taxon>Eurotatoria</taxon>
        <taxon>Bdelloidea</taxon>
        <taxon>Philodinida</taxon>
        <taxon>Philodinidae</taxon>
        <taxon>Rotaria</taxon>
    </lineage>
</organism>
<dbReference type="AlphaFoldDB" id="A0A821ZAD4"/>
<feature type="region of interest" description="Disordered" evidence="1">
    <location>
        <begin position="1"/>
        <end position="59"/>
    </location>
</feature>
<sequence>MLEASNPDLAANKKKKRYEAESDDQHHHHHHTPNRQISNINRYWPSSLAQFNTTTGDQR</sequence>
<name>A0A821ZAD4_9BILA</name>
<gene>
    <name evidence="2" type="ORF">UJA718_LOCUS49044</name>
</gene>
<evidence type="ECO:0000256" key="1">
    <source>
        <dbReference type="SAM" id="MobiDB-lite"/>
    </source>
</evidence>
<feature type="non-terminal residue" evidence="2">
    <location>
        <position position="1"/>
    </location>
</feature>
<feature type="non-terminal residue" evidence="2">
    <location>
        <position position="59"/>
    </location>
</feature>
<accession>A0A821ZAD4</accession>
<evidence type="ECO:0000313" key="2">
    <source>
        <dbReference type="EMBL" id="CAF4976083.1"/>
    </source>
</evidence>
<feature type="compositionally biased region" description="Polar residues" evidence="1">
    <location>
        <begin position="47"/>
        <end position="59"/>
    </location>
</feature>
<keyword evidence="3" id="KW-1185">Reference proteome</keyword>
<dbReference type="Proteomes" id="UP000663873">
    <property type="component" value="Unassembled WGS sequence"/>
</dbReference>
<comment type="caution">
    <text evidence="2">The sequence shown here is derived from an EMBL/GenBank/DDBJ whole genome shotgun (WGS) entry which is preliminary data.</text>
</comment>
<reference evidence="2" key="1">
    <citation type="submission" date="2021-02" db="EMBL/GenBank/DDBJ databases">
        <authorList>
            <person name="Nowell W R."/>
        </authorList>
    </citation>
    <scope>NUCLEOTIDE SEQUENCE</scope>
</reference>